<dbReference type="Proteomes" id="UP001224812">
    <property type="component" value="Unassembled WGS sequence"/>
</dbReference>
<dbReference type="RefSeq" id="WP_306383906.1">
    <property type="nucleotide sequence ID" value="NZ_JASAVR010000011.1"/>
</dbReference>
<evidence type="ECO:0000313" key="2">
    <source>
        <dbReference type="Proteomes" id="UP001224812"/>
    </source>
</evidence>
<evidence type="ECO:0000313" key="1">
    <source>
        <dbReference type="EMBL" id="MDP8085420.1"/>
    </source>
</evidence>
<gene>
    <name evidence="1" type="ORF">QJT92_05705</name>
</gene>
<organism evidence="1 2">
    <name type="scientific">Phocoenobacter skyensis</name>
    <dbReference type="NCBI Taxonomy" id="97481"/>
    <lineage>
        <taxon>Bacteria</taxon>
        <taxon>Pseudomonadati</taxon>
        <taxon>Pseudomonadota</taxon>
        <taxon>Gammaproteobacteria</taxon>
        <taxon>Pasteurellales</taxon>
        <taxon>Pasteurellaceae</taxon>
        <taxon>Phocoenobacter</taxon>
    </lineage>
</organism>
<proteinExistence type="predicted"/>
<protein>
    <submittedName>
        <fullName evidence="1">Uncharacterized protein</fullName>
    </submittedName>
</protein>
<keyword evidence="2" id="KW-1185">Reference proteome</keyword>
<reference evidence="1 2" key="1">
    <citation type="journal article" date="2023" name="Front. Microbiol.">
        <title>Phylogeography and host specificity of Pasteurellaceae pathogenic to sea-farmed fish in the north-east Atlantic.</title>
        <authorList>
            <person name="Gulla S."/>
            <person name="Colquhoun D.J."/>
            <person name="Olsen A.B."/>
            <person name="Spilsberg B."/>
            <person name="Lagesen K."/>
            <person name="Aakesson C.P."/>
            <person name="Strom S."/>
            <person name="Manji F."/>
            <person name="Birkbeck T.H."/>
            <person name="Nilsen H.K."/>
        </authorList>
    </citation>
    <scope>NUCLEOTIDE SEQUENCE [LARGE SCALE GENOMIC DNA]</scope>
    <source>
        <strain evidence="1 2">VIO11850</strain>
    </source>
</reference>
<sequence length="107" mass="12237">MNAKTLNNQISAMGDSLTIKIEDFPQIWSKCHKLSDIDMLFDIDLKISSFNECQFWQSVATNTHWSYTSHWGALRPLKDILKSIQRALNKGATVALRIGVYTYNISK</sequence>
<name>A0ABT9JKT5_9PAST</name>
<dbReference type="EMBL" id="JASAVS010000010">
    <property type="protein sequence ID" value="MDP8085420.1"/>
    <property type="molecule type" value="Genomic_DNA"/>
</dbReference>
<comment type="caution">
    <text evidence="1">The sequence shown here is derived from an EMBL/GenBank/DDBJ whole genome shotgun (WGS) entry which is preliminary data.</text>
</comment>
<accession>A0ABT9JKT5</accession>